<evidence type="ECO:0000313" key="2">
    <source>
        <dbReference type="EMBL" id="HEB48562.1"/>
    </source>
</evidence>
<proteinExistence type="predicted"/>
<organism evidence="2">
    <name type="scientific">Thermofilum pendens</name>
    <dbReference type="NCBI Taxonomy" id="2269"/>
    <lineage>
        <taxon>Archaea</taxon>
        <taxon>Thermoproteota</taxon>
        <taxon>Thermoprotei</taxon>
        <taxon>Thermofilales</taxon>
        <taxon>Thermofilaceae</taxon>
        <taxon>Thermofilum</taxon>
    </lineage>
</organism>
<feature type="transmembrane region" description="Helical" evidence="1">
    <location>
        <begin position="443"/>
        <end position="463"/>
    </location>
</feature>
<feature type="transmembrane region" description="Helical" evidence="1">
    <location>
        <begin position="296"/>
        <end position="318"/>
    </location>
</feature>
<feature type="transmembrane region" description="Helical" evidence="1">
    <location>
        <begin position="85"/>
        <end position="104"/>
    </location>
</feature>
<feature type="transmembrane region" description="Helical" evidence="1">
    <location>
        <begin position="399"/>
        <end position="423"/>
    </location>
</feature>
<feature type="transmembrane region" description="Helical" evidence="1">
    <location>
        <begin position="207"/>
        <end position="224"/>
    </location>
</feature>
<feature type="transmembrane region" description="Helical" evidence="1">
    <location>
        <begin position="236"/>
        <end position="260"/>
    </location>
</feature>
<comment type="caution">
    <text evidence="2">The sequence shown here is derived from an EMBL/GenBank/DDBJ whole genome shotgun (WGS) entry which is preliminary data.</text>
</comment>
<feature type="transmembrane region" description="Helical" evidence="1">
    <location>
        <begin position="19"/>
        <end position="39"/>
    </location>
</feature>
<reference evidence="2" key="1">
    <citation type="journal article" date="2020" name="mSystems">
        <title>Genome- and Community-Level Interaction Insights into Carbon Utilization and Element Cycling Functions of Hydrothermarchaeota in Hydrothermal Sediment.</title>
        <authorList>
            <person name="Zhou Z."/>
            <person name="Liu Y."/>
            <person name="Xu W."/>
            <person name="Pan J."/>
            <person name="Luo Z.H."/>
            <person name="Li M."/>
        </authorList>
    </citation>
    <scope>NUCLEOTIDE SEQUENCE [LARGE SCALE GENOMIC DNA]</scope>
    <source>
        <strain evidence="2">SpSt-25</strain>
    </source>
</reference>
<dbReference type="EMBL" id="DSKP01000073">
    <property type="protein sequence ID" value="HEB48562.1"/>
    <property type="molecule type" value="Genomic_DNA"/>
</dbReference>
<dbReference type="AlphaFoldDB" id="A0A7C1TAB6"/>
<keyword evidence="1" id="KW-0812">Transmembrane</keyword>
<evidence type="ECO:0000256" key="1">
    <source>
        <dbReference type="SAM" id="Phobius"/>
    </source>
</evidence>
<feature type="transmembrane region" description="Helical" evidence="1">
    <location>
        <begin position="266"/>
        <end position="284"/>
    </location>
</feature>
<keyword evidence="1" id="KW-0472">Membrane</keyword>
<feature type="transmembrane region" description="Helical" evidence="1">
    <location>
        <begin position="371"/>
        <end position="390"/>
    </location>
</feature>
<gene>
    <name evidence="2" type="ORF">ENP77_02055</name>
</gene>
<feature type="transmembrane region" description="Helical" evidence="1">
    <location>
        <begin position="165"/>
        <end position="187"/>
    </location>
</feature>
<sequence length="471" mass="50438">MSTQHAAERTIRLGLNVPLFVASLVAIGVGTFTGIVGIWGYAAQKLAVPEWIKVGHAHASWWAAIILLAALVVPSLPLARWFKKYLLATAFLCPAAWVVLGMYLHYGLGVEPAKYLMPVFEVPLFIALLGAALVAAGVKPPLITGAEVKPGKYEIISHVDVDRRIFLVPTLVATAGVLAGYAITTMFKAWGRPVTPAALVQLHDHPVLMSTSAVIALLALRVLNASESVLKFATRVMEVSLPLILVGLVVFCTVGVHSIVWVAPSAIYYILPVLAFLAAVGALPRAKTGELPYLSAVRAALAFTFALILVLVAVGAYISVVWDVSPNVTVTFKQPEGVQYPGPYPEKFLGTAPAKGTPRGLENAHLSPGSWAHVAALWIITLALVATTVFNEKLRKPGLLYMFLVTIPLAPTFNMLGRFLAWWPALPAGAPGGIGALWYAGHPLKGFNIISLLVLGLALLYLMRKTESYAR</sequence>
<feature type="transmembrane region" description="Helical" evidence="1">
    <location>
        <begin position="124"/>
        <end position="144"/>
    </location>
</feature>
<feature type="transmembrane region" description="Helical" evidence="1">
    <location>
        <begin position="59"/>
        <end position="78"/>
    </location>
</feature>
<accession>A0A7C1TAB6</accession>
<name>A0A7C1TAB6_THEPE</name>
<keyword evidence="1" id="KW-1133">Transmembrane helix</keyword>
<protein>
    <submittedName>
        <fullName evidence="2">Uncharacterized protein</fullName>
    </submittedName>
</protein>